<dbReference type="Pfam" id="PF00528">
    <property type="entry name" value="BPD_transp_1"/>
    <property type="match status" value="1"/>
</dbReference>
<dbReference type="STRING" id="1227465.C463_02721"/>
<organism evidence="9 10">
    <name type="scientific">Halorubrum californiense DSM 19288</name>
    <dbReference type="NCBI Taxonomy" id="1227465"/>
    <lineage>
        <taxon>Archaea</taxon>
        <taxon>Methanobacteriati</taxon>
        <taxon>Methanobacteriota</taxon>
        <taxon>Stenosarchaea group</taxon>
        <taxon>Halobacteria</taxon>
        <taxon>Halobacteriales</taxon>
        <taxon>Haloferacaceae</taxon>
        <taxon>Halorubrum</taxon>
    </lineage>
</organism>
<feature type="transmembrane region" description="Helical" evidence="7">
    <location>
        <begin position="141"/>
        <end position="163"/>
    </location>
</feature>
<dbReference type="InterPro" id="IPR051393">
    <property type="entry name" value="ABC_transporter_permease"/>
</dbReference>
<evidence type="ECO:0000313" key="9">
    <source>
        <dbReference type="EMBL" id="ELZ47437.1"/>
    </source>
</evidence>
<dbReference type="OrthoDB" id="45815at2157"/>
<dbReference type="GO" id="GO:0005886">
    <property type="term" value="C:plasma membrane"/>
    <property type="evidence" value="ECO:0007669"/>
    <property type="project" value="UniProtKB-SubCell"/>
</dbReference>
<comment type="subcellular location">
    <subcellularLocation>
        <location evidence="1 7">Cell membrane</location>
        <topology evidence="1 7">Multi-pass membrane protein</topology>
    </subcellularLocation>
</comment>
<dbReference type="Gene3D" id="1.10.3720.10">
    <property type="entry name" value="MetI-like"/>
    <property type="match status" value="1"/>
</dbReference>
<dbReference type="InterPro" id="IPR035906">
    <property type="entry name" value="MetI-like_sf"/>
</dbReference>
<dbReference type="SUPFAM" id="SSF161098">
    <property type="entry name" value="MetI-like"/>
    <property type="match status" value="1"/>
</dbReference>
<feature type="transmembrane region" description="Helical" evidence="7">
    <location>
        <begin position="58"/>
        <end position="80"/>
    </location>
</feature>
<protein>
    <submittedName>
        <fullName evidence="9">Binding-protein-dependent transport systems inner membrane component</fullName>
    </submittedName>
</protein>
<dbReference type="EMBL" id="AOJK01000014">
    <property type="protein sequence ID" value="ELZ47437.1"/>
    <property type="molecule type" value="Genomic_DNA"/>
</dbReference>
<keyword evidence="2 7" id="KW-0813">Transport</keyword>
<evidence type="ECO:0000256" key="7">
    <source>
        <dbReference type="RuleBase" id="RU363032"/>
    </source>
</evidence>
<keyword evidence="3" id="KW-1003">Cell membrane</keyword>
<dbReference type="InterPro" id="IPR000515">
    <property type="entry name" value="MetI-like"/>
</dbReference>
<evidence type="ECO:0000256" key="6">
    <source>
        <dbReference type="ARBA" id="ARBA00023136"/>
    </source>
</evidence>
<evidence type="ECO:0000256" key="4">
    <source>
        <dbReference type="ARBA" id="ARBA00022692"/>
    </source>
</evidence>
<dbReference type="RefSeq" id="WP_008440855.1">
    <property type="nucleotide sequence ID" value="NZ_AOJK01000014.1"/>
</dbReference>
<comment type="caution">
    <text evidence="9">The sequence shown here is derived from an EMBL/GenBank/DDBJ whole genome shotgun (WGS) entry which is preliminary data.</text>
</comment>
<feature type="transmembrane region" description="Helical" evidence="7">
    <location>
        <begin position="280"/>
        <end position="297"/>
    </location>
</feature>
<evidence type="ECO:0000313" key="10">
    <source>
        <dbReference type="Proteomes" id="UP000011586"/>
    </source>
</evidence>
<dbReference type="PATRIC" id="fig|1227465.4.peg.529"/>
<comment type="similarity">
    <text evidence="7">Belongs to the binding-protein-dependent transport system permease family.</text>
</comment>
<keyword evidence="4 7" id="KW-0812">Transmembrane</keyword>
<feature type="transmembrane region" description="Helical" evidence="7">
    <location>
        <begin position="328"/>
        <end position="348"/>
    </location>
</feature>
<feature type="transmembrane region" description="Helical" evidence="7">
    <location>
        <begin position="201"/>
        <end position="218"/>
    </location>
</feature>
<dbReference type="PANTHER" id="PTHR30193">
    <property type="entry name" value="ABC TRANSPORTER PERMEASE PROTEIN"/>
    <property type="match status" value="1"/>
</dbReference>
<dbReference type="CDD" id="cd06261">
    <property type="entry name" value="TM_PBP2"/>
    <property type="match status" value="1"/>
</dbReference>
<evidence type="ECO:0000256" key="1">
    <source>
        <dbReference type="ARBA" id="ARBA00004651"/>
    </source>
</evidence>
<keyword evidence="6 7" id="KW-0472">Membrane</keyword>
<keyword evidence="10" id="KW-1185">Reference proteome</keyword>
<evidence type="ECO:0000256" key="5">
    <source>
        <dbReference type="ARBA" id="ARBA00022989"/>
    </source>
</evidence>
<accession>M0EKN8</accession>
<reference evidence="9 10" key="1">
    <citation type="journal article" date="2014" name="PLoS Genet.">
        <title>Phylogenetically driven sequencing of extremely halophilic archaea reveals strategies for static and dynamic osmo-response.</title>
        <authorList>
            <person name="Becker E.A."/>
            <person name="Seitzer P.M."/>
            <person name="Tritt A."/>
            <person name="Larsen D."/>
            <person name="Krusor M."/>
            <person name="Yao A.I."/>
            <person name="Wu D."/>
            <person name="Madern D."/>
            <person name="Eisen J.A."/>
            <person name="Darling A.E."/>
            <person name="Facciotti M.T."/>
        </authorList>
    </citation>
    <scope>NUCLEOTIDE SEQUENCE [LARGE SCALE GENOMIC DNA]</scope>
    <source>
        <strain evidence="9 10">DSM 19288</strain>
    </source>
</reference>
<dbReference type="PANTHER" id="PTHR30193:SF37">
    <property type="entry name" value="INNER MEMBRANE ABC TRANSPORTER PERMEASE PROTEIN YCJO"/>
    <property type="match status" value="1"/>
</dbReference>
<dbReference type="GO" id="GO:0055085">
    <property type="term" value="P:transmembrane transport"/>
    <property type="evidence" value="ECO:0007669"/>
    <property type="project" value="InterPro"/>
</dbReference>
<proteinExistence type="inferred from homology"/>
<evidence type="ECO:0000259" key="8">
    <source>
        <dbReference type="PROSITE" id="PS50928"/>
    </source>
</evidence>
<feature type="domain" description="ABC transmembrane type-1" evidence="8">
    <location>
        <begin position="136"/>
        <end position="349"/>
    </location>
</feature>
<evidence type="ECO:0000256" key="2">
    <source>
        <dbReference type="ARBA" id="ARBA00022448"/>
    </source>
</evidence>
<feature type="transmembrane region" description="Helical" evidence="7">
    <location>
        <begin position="175"/>
        <end position="195"/>
    </location>
</feature>
<dbReference type="AlphaFoldDB" id="M0EKN8"/>
<keyword evidence="5 7" id="KW-1133">Transmembrane helix</keyword>
<dbReference type="PROSITE" id="PS50928">
    <property type="entry name" value="ABC_TM1"/>
    <property type="match status" value="1"/>
</dbReference>
<evidence type="ECO:0000256" key="3">
    <source>
        <dbReference type="ARBA" id="ARBA00022475"/>
    </source>
</evidence>
<sequence length="356" mass="39705">MATSDETDDRVGETYRRRAGARVRNATRQVKRAARPVWDRVRFARQDVTAATPTLPRVAYLFIAPFFILFGLFLAFPVFYTVYLSFFEYQGVGEGSLFWVDLGPLYVEIPQIAQLSFIGLGNYARLLGNDLFWQSMFNTSYILAIQVPLMIGLALALALALNASFMRLKGVFRTAIALPVSANLVAYSTVFLLLFNEQLGFLNYVLAGVGVGPVPWLTDAFWARNTIIAAVTWRWTGYNMIILLAGLQTIPQQLYEAAEIDGASRWEKFRYVTLPQLKPVLLFVVVLSTIGTFKLFAEPYVITGGGPTNSTITIVQYIYRQAFVNFNLGYASALTVVFVAIVSVFSIVQIKIGGED</sequence>
<gene>
    <name evidence="9" type="ORF">C463_02721</name>
</gene>
<name>M0EKN8_9EURY</name>
<dbReference type="Proteomes" id="UP000011586">
    <property type="component" value="Unassembled WGS sequence"/>
</dbReference>